<reference evidence="2 3" key="1">
    <citation type="submission" date="2015-10" db="EMBL/GenBank/DDBJ databases">
        <title>Full genome of DAOMC 229536 Phialocephala scopiformis, a fungal endophyte of spruce producing the potent anti-insectan compound rugulosin.</title>
        <authorList>
            <consortium name="DOE Joint Genome Institute"/>
            <person name="Walker A.K."/>
            <person name="Frasz S.L."/>
            <person name="Seifert K.A."/>
            <person name="Miller J.D."/>
            <person name="Mondo S.J."/>
            <person name="Labutti K."/>
            <person name="Lipzen A."/>
            <person name="Dockter R."/>
            <person name="Kennedy M."/>
            <person name="Grigoriev I.V."/>
            <person name="Spatafora J.W."/>
        </authorList>
    </citation>
    <scope>NUCLEOTIDE SEQUENCE [LARGE SCALE GENOMIC DNA]</scope>
    <source>
        <strain evidence="2 3">CBS 120377</strain>
    </source>
</reference>
<dbReference type="Gene3D" id="2.40.37.20">
    <property type="entry name" value="D-serine dehydratase-like domain"/>
    <property type="match status" value="1"/>
</dbReference>
<dbReference type="InterPro" id="IPR026956">
    <property type="entry name" value="D-ser_dehydrat-like_dom"/>
</dbReference>
<dbReference type="GO" id="GO:0008721">
    <property type="term" value="F:D-serine ammonia-lyase activity"/>
    <property type="evidence" value="ECO:0007669"/>
    <property type="project" value="TreeGrafter"/>
</dbReference>
<organism evidence="2 3">
    <name type="scientific">Mollisia scopiformis</name>
    <name type="common">Conifer needle endophyte fungus</name>
    <name type="synonym">Phialocephala scopiformis</name>
    <dbReference type="NCBI Taxonomy" id="149040"/>
    <lineage>
        <taxon>Eukaryota</taxon>
        <taxon>Fungi</taxon>
        <taxon>Dikarya</taxon>
        <taxon>Ascomycota</taxon>
        <taxon>Pezizomycotina</taxon>
        <taxon>Leotiomycetes</taxon>
        <taxon>Helotiales</taxon>
        <taxon>Mollisiaceae</taxon>
        <taxon>Mollisia</taxon>
    </lineage>
</organism>
<keyword evidence="3" id="KW-1185">Reference proteome</keyword>
<dbReference type="Gene3D" id="3.20.20.10">
    <property type="entry name" value="Alanine racemase"/>
    <property type="match status" value="1"/>
</dbReference>
<dbReference type="OrthoDB" id="20198at2759"/>
<dbReference type="InParanoid" id="A0A194XC07"/>
<dbReference type="Pfam" id="PF14031">
    <property type="entry name" value="D-ser_dehydrat"/>
    <property type="match status" value="1"/>
</dbReference>
<sequence>MATTRWALRSQTSLVEQFVGQSLHDIPLPAAVLDIAKVRRNCARMLEAVDELNFDFLPEVSSHKTTEITRLQLGANAEEVRVLVTSLWEATKLLPLLLDYQITGVQVNITYGVPLTPSQVEDAAEISKQLGRRGGNIRFLLDHISQVDLVEQVGETSGYPPRVYILVDIGDGFSGVRPGTPEFRQLFSRIEQIVLSQGSQSLAFVGFYSDIAFPDESSDLVSHLRLLDRQLAMLLHASPIEVLRLTVRAPPNLWLSLHATEELSSRELSKLKHTLVATSEANHAIEAHSGDYVTLDLRSLVHNSQATFDGTAALMYDDIALTILTEVSSLYPRRGENGRLEAFISVGGSAFQDGVGCGGVVSQWNMKSRSALNTDSSCEWEISRCRGDSAVLVWIGENEPSADSLVGQRLRIYPYDASRAGDRFAWYYVVDSSRLGREDEIVDIFVRWRG</sequence>
<gene>
    <name evidence="2" type="ORF">LY89DRAFT_645282</name>
</gene>
<dbReference type="KEGG" id="psco:LY89DRAFT_645282"/>
<dbReference type="AlphaFoldDB" id="A0A194XC07"/>
<dbReference type="FunCoup" id="A0A194XC07">
    <property type="interactions" value="35"/>
</dbReference>
<dbReference type="PANTHER" id="PTHR28004">
    <property type="entry name" value="ZGC:162816-RELATED"/>
    <property type="match status" value="1"/>
</dbReference>
<feature type="domain" description="D-serine dehydratase-like" evidence="1">
    <location>
        <begin position="320"/>
        <end position="430"/>
    </location>
</feature>
<dbReference type="PANTHER" id="PTHR28004:SF2">
    <property type="entry name" value="D-SERINE DEHYDRATASE"/>
    <property type="match status" value="1"/>
</dbReference>
<accession>A0A194XC07</accession>
<dbReference type="InterPro" id="IPR029066">
    <property type="entry name" value="PLP-binding_barrel"/>
</dbReference>
<dbReference type="GO" id="GO:0036088">
    <property type="term" value="P:D-serine catabolic process"/>
    <property type="evidence" value="ECO:0007669"/>
    <property type="project" value="TreeGrafter"/>
</dbReference>
<evidence type="ECO:0000313" key="3">
    <source>
        <dbReference type="Proteomes" id="UP000070700"/>
    </source>
</evidence>
<dbReference type="RefSeq" id="XP_018072046.1">
    <property type="nucleotide sequence ID" value="XM_018211873.1"/>
</dbReference>
<dbReference type="STRING" id="149040.A0A194XC07"/>
<evidence type="ECO:0000259" key="1">
    <source>
        <dbReference type="Pfam" id="PF14031"/>
    </source>
</evidence>
<name>A0A194XC07_MOLSC</name>
<dbReference type="EMBL" id="KQ947414">
    <property type="protein sequence ID" value="KUJ17691.1"/>
    <property type="molecule type" value="Genomic_DNA"/>
</dbReference>
<dbReference type="InterPro" id="IPR051466">
    <property type="entry name" value="D-amino_acid_metab_enzyme"/>
</dbReference>
<protein>
    <recommendedName>
        <fullName evidence="1">D-serine dehydratase-like domain-containing protein</fullName>
    </recommendedName>
</protein>
<dbReference type="SUPFAM" id="SSF51419">
    <property type="entry name" value="PLP-binding barrel"/>
    <property type="match status" value="1"/>
</dbReference>
<dbReference type="Proteomes" id="UP000070700">
    <property type="component" value="Unassembled WGS sequence"/>
</dbReference>
<proteinExistence type="predicted"/>
<dbReference type="GeneID" id="28821599"/>
<dbReference type="InterPro" id="IPR042208">
    <property type="entry name" value="D-ser_dehydrat-like_sf"/>
</dbReference>
<evidence type="ECO:0000313" key="2">
    <source>
        <dbReference type="EMBL" id="KUJ17691.1"/>
    </source>
</evidence>